<keyword evidence="5 6" id="KW-0472">Membrane</keyword>
<evidence type="ECO:0000256" key="6">
    <source>
        <dbReference type="SAM" id="Phobius"/>
    </source>
</evidence>
<dbReference type="PANTHER" id="PTHR35007">
    <property type="entry name" value="INTEGRAL MEMBRANE PROTEIN-RELATED"/>
    <property type="match status" value="1"/>
</dbReference>
<dbReference type="RefSeq" id="WP_053543962.1">
    <property type="nucleotide sequence ID" value="NZ_CP009220.1"/>
</dbReference>
<protein>
    <recommendedName>
        <fullName evidence="7">Type II secretion system protein GspF domain-containing protein</fullName>
    </recommendedName>
</protein>
<gene>
    <name evidence="8" type="ORF">CDES_01585</name>
</gene>
<comment type="subcellular location">
    <subcellularLocation>
        <location evidence="1">Cell membrane</location>
        <topology evidence="1">Multi-pass membrane protein</topology>
    </subcellularLocation>
</comment>
<evidence type="ECO:0000313" key="9">
    <source>
        <dbReference type="Proteomes" id="UP000068067"/>
    </source>
</evidence>
<keyword evidence="4 6" id="KW-1133">Transmembrane helix</keyword>
<dbReference type="PATRIC" id="fig|931089.4.peg.319"/>
<dbReference type="Proteomes" id="UP000068067">
    <property type="component" value="Chromosome"/>
</dbReference>
<dbReference type="Pfam" id="PF00482">
    <property type="entry name" value="T2SSF"/>
    <property type="match status" value="1"/>
</dbReference>
<evidence type="ECO:0000256" key="1">
    <source>
        <dbReference type="ARBA" id="ARBA00004651"/>
    </source>
</evidence>
<organism evidence="8 9">
    <name type="scientific">Corynebacterium deserti GIMN1.010</name>
    <dbReference type="NCBI Taxonomy" id="931089"/>
    <lineage>
        <taxon>Bacteria</taxon>
        <taxon>Bacillati</taxon>
        <taxon>Actinomycetota</taxon>
        <taxon>Actinomycetes</taxon>
        <taxon>Mycobacteriales</taxon>
        <taxon>Corynebacteriaceae</taxon>
        <taxon>Corynebacterium</taxon>
    </lineage>
</organism>
<sequence>MVFALILGAVVALGAGWGSGGPKRRTTPLKAVAVFKPLAFLGLFVLATTLFIVADLYIMLAGIIVASVCIWHIRELHTRKARAAQEHTLASFLGLCAGNLRAGVPMVDSMDYALAQTTTDDQVHRALRTAARQARSGGSGQSVLIDATLPNLNRLGHIWSASERHGIPLVCLIDHMRNRITSQERHRESTQAALQGPQATAVILSVLPLAGILMGTAMGANPLAVLTGGGLGGVMLVVGVLLDATGFVITQKILSQANPT</sequence>
<feature type="transmembrane region" description="Helical" evidence="6">
    <location>
        <begin position="223"/>
        <end position="242"/>
    </location>
</feature>
<proteinExistence type="predicted"/>
<dbReference type="STRING" id="931089.CDES_01585"/>
<evidence type="ECO:0000259" key="7">
    <source>
        <dbReference type="Pfam" id="PF00482"/>
    </source>
</evidence>
<feature type="transmembrane region" description="Helical" evidence="6">
    <location>
        <begin position="199"/>
        <end position="217"/>
    </location>
</feature>
<dbReference type="AlphaFoldDB" id="A0A0M4CHM7"/>
<name>A0A0M4CHM7_9CORY</name>
<feature type="transmembrane region" description="Helical" evidence="6">
    <location>
        <begin position="42"/>
        <end position="73"/>
    </location>
</feature>
<evidence type="ECO:0000256" key="3">
    <source>
        <dbReference type="ARBA" id="ARBA00022692"/>
    </source>
</evidence>
<reference evidence="8 9" key="1">
    <citation type="submission" date="2014-08" db="EMBL/GenBank/DDBJ databases">
        <title>Complete genome sequence of Corynebacterium deserti GIMN1.010 (=DSM 45689), isolated from desert sand in western China.</title>
        <authorList>
            <person name="Ruckert C."/>
            <person name="Albersmeier A."/>
            <person name="Kalinowski J."/>
        </authorList>
    </citation>
    <scope>NUCLEOTIDE SEQUENCE [LARGE SCALE GENOMIC DNA]</scope>
    <source>
        <strain evidence="8 9">GIMN1.010</strain>
    </source>
</reference>
<dbReference type="PANTHER" id="PTHR35007:SF4">
    <property type="entry name" value="CONSERVED TRANSMEMBRANE PROTEIN-RELATED"/>
    <property type="match status" value="1"/>
</dbReference>
<dbReference type="GO" id="GO:0005886">
    <property type="term" value="C:plasma membrane"/>
    <property type="evidence" value="ECO:0007669"/>
    <property type="project" value="UniProtKB-SubCell"/>
</dbReference>
<evidence type="ECO:0000256" key="4">
    <source>
        <dbReference type="ARBA" id="ARBA00022989"/>
    </source>
</evidence>
<keyword evidence="3 6" id="KW-0812">Transmembrane</keyword>
<feature type="domain" description="Type II secretion system protein GspF" evidence="7">
    <location>
        <begin position="92"/>
        <end position="215"/>
    </location>
</feature>
<evidence type="ECO:0000256" key="5">
    <source>
        <dbReference type="ARBA" id="ARBA00023136"/>
    </source>
</evidence>
<evidence type="ECO:0000313" key="8">
    <source>
        <dbReference type="EMBL" id="ALC04788.1"/>
    </source>
</evidence>
<dbReference type="OrthoDB" id="4421971at2"/>
<dbReference type="KEGG" id="cdx:CDES_01585"/>
<evidence type="ECO:0000256" key="2">
    <source>
        <dbReference type="ARBA" id="ARBA00022475"/>
    </source>
</evidence>
<dbReference type="EMBL" id="CP009220">
    <property type="protein sequence ID" value="ALC04788.1"/>
    <property type="molecule type" value="Genomic_DNA"/>
</dbReference>
<accession>A0A0M4CHM7</accession>
<keyword evidence="2" id="KW-1003">Cell membrane</keyword>
<dbReference type="InterPro" id="IPR018076">
    <property type="entry name" value="T2SS_GspF_dom"/>
</dbReference>
<keyword evidence="9" id="KW-1185">Reference proteome</keyword>